<accession>A0A317Q671</accession>
<organism evidence="1 2">
    <name type="scientific">Mangrovibacter plantisponsor</name>
    <dbReference type="NCBI Taxonomy" id="451513"/>
    <lineage>
        <taxon>Bacteria</taxon>
        <taxon>Pseudomonadati</taxon>
        <taxon>Pseudomonadota</taxon>
        <taxon>Gammaproteobacteria</taxon>
        <taxon>Enterobacterales</taxon>
        <taxon>Enterobacteriaceae</taxon>
        <taxon>Mangrovibacter</taxon>
    </lineage>
</organism>
<dbReference type="Proteomes" id="UP000246744">
    <property type="component" value="Unassembled WGS sequence"/>
</dbReference>
<dbReference type="EMBL" id="QGTS01000002">
    <property type="protein sequence ID" value="PWW11667.1"/>
    <property type="molecule type" value="Genomic_DNA"/>
</dbReference>
<dbReference type="PANTHER" id="PTHR30087">
    <property type="entry name" value="INNER MEMBRANE PROTEIN"/>
    <property type="match status" value="1"/>
</dbReference>
<proteinExistence type="predicted"/>
<dbReference type="InterPro" id="IPR007553">
    <property type="entry name" value="2-thiour_desulf"/>
</dbReference>
<comment type="caution">
    <text evidence="1">The sequence shown here is derived from an EMBL/GenBank/DDBJ whole genome shotgun (WGS) entry which is preliminary data.</text>
</comment>
<reference evidence="1 2" key="1">
    <citation type="submission" date="2018-05" db="EMBL/GenBank/DDBJ databases">
        <title>Genomic Encyclopedia of Type Strains, Phase IV (KMG-IV): sequencing the most valuable type-strain genomes for metagenomic binning, comparative biology and taxonomic classification.</title>
        <authorList>
            <person name="Goeker M."/>
        </authorList>
    </citation>
    <scope>NUCLEOTIDE SEQUENCE [LARGE SCALE GENOMIC DNA]</scope>
    <source>
        <strain evidence="1 2">DSM 19579</strain>
    </source>
</reference>
<keyword evidence="2" id="KW-1185">Reference proteome</keyword>
<gene>
    <name evidence="1" type="ORF">DES37_102277</name>
</gene>
<dbReference type="Pfam" id="PF04463">
    <property type="entry name" value="2-thiour_desulf"/>
    <property type="match status" value="1"/>
</dbReference>
<dbReference type="AlphaFoldDB" id="A0A317Q671"/>
<protein>
    <submittedName>
        <fullName evidence="1">Uncharacterized protein YbbK (DUF523 family)</fullName>
    </submittedName>
</protein>
<name>A0A317Q671_9ENTR</name>
<sequence>MPCTVFYNPGECSLLKRYTDSVLPPQCWEMMKNKILVSACLMGFKVRYNASEKAQMAEQLALWQQEQRLVIHCPELSAGLPVPRSPAEILSAGGGTGVMHGQGRIIEKTGKDVTAHYQLSAWLALRAAQESGCTAALLTDGSPTCGSQFIYDGCFRGQRQPGMGVAAALLTEQGIAVFSDTQFAELVDWIAEKENPELSL</sequence>
<evidence type="ECO:0000313" key="1">
    <source>
        <dbReference type="EMBL" id="PWW11667.1"/>
    </source>
</evidence>
<dbReference type="PANTHER" id="PTHR30087:SF1">
    <property type="entry name" value="HYPOTHETICAL CYTOSOLIC PROTEIN"/>
    <property type="match status" value="1"/>
</dbReference>
<evidence type="ECO:0000313" key="2">
    <source>
        <dbReference type="Proteomes" id="UP000246744"/>
    </source>
</evidence>